<dbReference type="InterPro" id="IPR016181">
    <property type="entry name" value="Acyl_CoA_acyltransferase"/>
</dbReference>
<feature type="domain" description="N-acetyltransferase" evidence="4">
    <location>
        <begin position="20"/>
        <end position="173"/>
    </location>
</feature>
<proteinExistence type="inferred from homology"/>
<protein>
    <submittedName>
        <fullName evidence="5">L-amino acid N-acyltransferase YncA</fullName>
    </submittedName>
</protein>
<accession>A0A1H1MWM7</accession>
<organism evidence="5 6">
    <name type="scientific">Brevibacterium sandarakinum</name>
    <dbReference type="NCBI Taxonomy" id="629680"/>
    <lineage>
        <taxon>Bacteria</taxon>
        <taxon>Bacillati</taxon>
        <taxon>Actinomycetota</taxon>
        <taxon>Actinomycetes</taxon>
        <taxon>Micrococcales</taxon>
        <taxon>Brevibacteriaceae</taxon>
        <taxon>Brevibacterium</taxon>
    </lineage>
</organism>
<evidence type="ECO:0000256" key="3">
    <source>
        <dbReference type="ARBA" id="ARBA00023315"/>
    </source>
</evidence>
<dbReference type="STRING" id="629680.SAMN04489751_0781"/>
<dbReference type="Gene3D" id="3.40.630.30">
    <property type="match status" value="1"/>
</dbReference>
<dbReference type="PANTHER" id="PTHR10545:SF29">
    <property type="entry name" value="GH14572P-RELATED"/>
    <property type="match status" value="1"/>
</dbReference>
<sequence>MLYCETEANGDHDLMNVREANIREATKNDLPDILRLVHALAVYEKEPDAVEATEDDFAAVMFPSDGRPNTYGLIAEVDGQIIGIAIWFYSFSTWTGKNGIWLEDLFVDPDHRGNGAGKALLGRLAQICQERGLTRLEWCVLKWNEPSIGFYRSLGAKAQDEWETFRLAGQALEAFAGETSTADTR</sequence>
<dbReference type="InterPro" id="IPR051016">
    <property type="entry name" value="Diverse_Substrate_AcTransf"/>
</dbReference>
<evidence type="ECO:0000313" key="6">
    <source>
        <dbReference type="Proteomes" id="UP000199700"/>
    </source>
</evidence>
<comment type="similarity">
    <text evidence="1">Belongs to the acetyltransferase family.</text>
</comment>
<dbReference type="Proteomes" id="UP000199700">
    <property type="component" value="Chromosome"/>
</dbReference>
<dbReference type="PROSITE" id="PS51186">
    <property type="entry name" value="GNAT"/>
    <property type="match status" value="1"/>
</dbReference>
<dbReference type="EMBL" id="LT629739">
    <property type="protein sequence ID" value="SDR91080.1"/>
    <property type="molecule type" value="Genomic_DNA"/>
</dbReference>
<dbReference type="PANTHER" id="PTHR10545">
    <property type="entry name" value="DIAMINE N-ACETYLTRANSFERASE"/>
    <property type="match status" value="1"/>
</dbReference>
<dbReference type="FunFam" id="3.40.630.30:FF:000064">
    <property type="entry name" value="GNAT family acetyltransferase"/>
    <property type="match status" value="1"/>
</dbReference>
<dbReference type="Pfam" id="PF00583">
    <property type="entry name" value="Acetyltransf_1"/>
    <property type="match status" value="1"/>
</dbReference>
<keyword evidence="3" id="KW-0012">Acyltransferase</keyword>
<keyword evidence="2" id="KW-0808">Transferase</keyword>
<dbReference type="GO" id="GO:0008080">
    <property type="term" value="F:N-acetyltransferase activity"/>
    <property type="evidence" value="ECO:0007669"/>
    <property type="project" value="TreeGrafter"/>
</dbReference>
<dbReference type="CDD" id="cd04301">
    <property type="entry name" value="NAT_SF"/>
    <property type="match status" value="1"/>
</dbReference>
<evidence type="ECO:0000256" key="1">
    <source>
        <dbReference type="ARBA" id="ARBA00008694"/>
    </source>
</evidence>
<keyword evidence="6" id="KW-1185">Reference proteome</keyword>
<dbReference type="InterPro" id="IPR000182">
    <property type="entry name" value="GNAT_dom"/>
</dbReference>
<evidence type="ECO:0000313" key="5">
    <source>
        <dbReference type="EMBL" id="SDR91080.1"/>
    </source>
</evidence>
<dbReference type="SUPFAM" id="SSF55729">
    <property type="entry name" value="Acyl-CoA N-acyltransferases (Nat)"/>
    <property type="match status" value="1"/>
</dbReference>
<reference evidence="5" key="1">
    <citation type="submission" date="2016-10" db="EMBL/GenBank/DDBJ databases">
        <authorList>
            <person name="Varghese N."/>
            <person name="Submissions S."/>
        </authorList>
    </citation>
    <scope>NUCLEOTIDE SEQUENCE [LARGE SCALE GENOMIC DNA]</scope>
    <source>
        <strain evidence="5">DSM 22082</strain>
    </source>
</reference>
<evidence type="ECO:0000259" key="4">
    <source>
        <dbReference type="PROSITE" id="PS51186"/>
    </source>
</evidence>
<gene>
    <name evidence="5" type="ORF">SAMN04489751_0781</name>
</gene>
<name>A0A1H1MWM7_BRESA</name>
<dbReference type="AlphaFoldDB" id="A0A1H1MWM7"/>
<evidence type="ECO:0000256" key="2">
    <source>
        <dbReference type="ARBA" id="ARBA00022679"/>
    </source>
</evidence>